<protein>
    <submittedName>
        <fullName evidence="2">Uncharacterized protein</fullName>
    </submittedName>
</protein>
<keyword evidence="3" id="KW-1185">Reference proteome</keyword>
<evidence type="ECO:0000313" key="3">
    <source>
        <dbReference type="Proteomes" id="UP001358324"/>
    </source>
</evidence>
<sequence length="179" mass="18959">MRTSLRITLTLVLAISGVSVAWADGRFHVPGTAYAAHFSGVPECETGKVETPAGAIERHVCAYYDERLGGGYAIEYVSLPSIPRTSEAQLILKSAAAGAAQESQSEITHESSVRIEGHPALDVVFLKRKEGSLARVRYVLVGRDLVTLSIDGGSRLHESPEAAAFLDSLRLGSPGSASP</sequence>
<dbReference type="EMBL" id="JAZHBM010000001">
    <property type="protein sequence ID" value="MEF3081820.1"/>
    <property type="molecule type" value="Genomic_DNA"/>
</dbReference>
<organism evidence="2 3">
    <name type="scientific">Luteimonas flava</name>
    <dbReference type="NCBI Taxonomy" id="3115822"/>
    <lineage>
        <taxon>Bacteria</taxon>
        <taxon>Pseudomonadati</taxon>
        <taxon>Pseudomonadota</taxon>
        <taxon>Gammaproteobacteria</taxon>
        <taxon>Lysobacterales</taxon>
        <taxon>Lysobacteraceae</taxon>
        <taxon>Luteimonas</taxon>
    </lineage>
</organism>
<dbReference type="RefSeq" id="WP_332077539.1">
    <property type="nucleotide sequence ID" value="NZ_JAZHBM010000001.1"/>
</dbReference>
<reference evidence="2 3" key="1">
    <citation type="submission" date="2024-01" db="EMBL/GenBank/DDBJ databases">
        <title>Novel species of the genus Luteimonas isolated from rivers.</title>
        <authorList>
            <person name="Lu H."/>
        </authorList>
    </citation>
    <scope>NUCLEOTIDE SEQUENCE [LARGE SCALE GENOMIC DNA]</scope>
    <source>
        <strain evidence="2 3">SMYT11W</strain>
    </source>
</reference>
<feature type="chain" id="PRO_5047338582" evidence="1">
    <location>
        <begin position="24"/>
        <end position="179"/>
    </location>
</feature>
<name>A0ABU7WE96_9GAMM</name>
<keyword evidence="1" id="KW-0732">Signal</keyword>
<comment type="caution">
    <text evidence="2">The sequence shown here is derived from an EMBL/GenBank/DDBJ whole genome shotgun (WGS) entry which is preliminary data.</text>
</comment>
<accession>A0ABU7WE96</accession>
<dbReference type="Proteomes" id="UP001358324">
    <property type="component" value="Unassembled WGS sequence"/>
</dbReference>
<proteinExistence type="predicted"/>
<evidence type="ECO:0000313" key="2">
    <source>
        <dbReference type="EMBL" id="MEF3081820.1"/>
    </source>
</evidence>
<feature type="signal peptide" evidence="1">
    <location>
        <begin position="1"/>
        <end position="23"/>
    </location>
</feature>
<gene>
    <name evidence="2" type="ORF">V3391_06275</name>
</gene>
<evidence type="ECO:0000256" key="1">
    <source>
        <dbReference type="SAM" id="SignalP"/>
    </source>
</evidence>